<dbReference type="PANTHER" id="PTHR23136:SF12">
    <property type="entry name" value="ALPHA-2,6-SIALYLTRANSFERASE"/>
    <property type="match status" value="1"/>
</dbReference>
<keyword evidence="6" id="KW-0735">Signal-anchor</keyword>
<dbReference type="InParanoid" id="A0A7M7RDA3"/>
<comment type="subcellular location">
    <subcellularLocation>
        <location evidence="1">Golgi apparatus membrane</location>
        <topology evidence="1">Single-pass type II membrane protein</topology>
    </subcellularLocation>
</comment>
<dbReference type="GO" id="GO:0000139">
    <property type="term" value="C:Golgi membrane"/>
    <property type="evidence" value="ECO:0007669"/>
    <property type="project" value="UniProtKB-SubCell"/>
</dbReference>
<sequence>MHAFSECDADIDSYILEEYYSIKKLISLCGPKMGIRDATLLVICWYSLVVSLCMLYVLHTHSDTIGTNRVSNHVAKARSDNSDPQDQFGWMRVAFVNANTKPVMATTTIEPEVIIATANTTDDTPKGHPGYTLLDKDTPLDLRCNRCSLVSSSGQLLNSGAGADIDNADCVLRMNSATVRGYEEDVGLHTDVRVIGHVNLARGLMTSQELIDEILGEPATRTGIVVVPWLYQEKINKTNNAVYQAARNMTAMYPHVKFYFLTPEKINKTEDRFLIETGVSLTDAKTWLSTGFVAMLFALDVCNRIDVYGLSNVEYCSRHPNSSSSYHYYEPGVRRECEYYQWSETQMNKGHKFMTEKAVFARWSLGYNIHFHYPSWRATIRNVTAELETPFLQLYKEALKNGTLEQIRKAAPHVRVVRRVKVIRRRVRKPRPKVAVAPLKLNESKPLQDADVVIKLSGSHDETNKTKAVIHADSLDAKNSVVNNNKKLEDGNGTKKQKTKKKDAVHHEKVKKNTRQLTAREMPIVGRLPHKKLKT</sequence>
<comment type="similarity">
    <text evidence="2">Belongs to the glycosyltransferase 29 family.</text>
</comment>
<dbReference type="OMA" id="RRECEYY"/>
<evidence type="ECO:0000256" key="2">
    <source>
        <dbReference type="ARBA" id="ARBA00006003"/>
    </source>
</evidence>
<dbReference type="InterPro" id="IPR001675">
    <property type="entry name" value="Glyco_trans_29"/>
</dbReference>
<evidence type="ECO:0000256" key="7">
    <source>
        <dbReference type="ARBA" id="ARBA00022989"/>
    </source>
</evidence>
<evidence type="ECO:0000256" key="4">
    <source>
        <dbReference type="ARBA" id="ARBA00022679"/>
    </source>
</evidence>
<evidence type="ECO:0000313" key="13">
    <source>
        <dbReference type="EnsemblMetazoa" id="XP_786199"/>
    </source>
</evidence>
<feature type="transmembrane region" description="Helical" evidence="12">
    <location>
        <begin position="38"/>
        <end position="58"/>
    </location>
</feature>
<name>A0A7M7RDA3_STRPU</name>
<evidence type="ECO:0000256" key="1">
    <source>
        <dbReference type="ARBA" id="ARBA00004323"/>
    </source>
</evidence>
<dbReference type="RefSeq" id="XP_786199.4">
    <property type="nucleotide sequence ID" value="XM_781106.5"/>
</dbReference>
<dbReference type="EnsemblMetazoa" id="XM_781106">
    <property type="protein sequence ID" value="XP_786199"/>
    <property type="gene ID" value="LOC581087"/>
</dbReference>
<evidence type="ECO:0000256" key="8">
    <source>
        <dbReference type="ARBA" id="ARBA00023034"/>
    </source>
</evidence>
<dbReference type="GO" id="GO:0008373">
    <property type="term" value="F:sialyltransferase activity"/>
    <property type="evidence" value="ECO:0007669"/>
    <property type="project" value="InterPro"/>
</dbReference>
<keyword evidence="7 12" id="KW-1133">Transmembrane helix</keyword>
<dbReference type="CDD" id="cd23965">
    <property type="entry name" value="GT29_ST6GALNAC3_4_5_6"/>
    <property type="match status" value="1"/>
</dbReference>
<proteinExistence type="inferred from homology"/>
<dbReference type="PANTHER" id="PTHR23136">
    <property type="entry name" value="TAX1-BINDING PROTEIN 3-RELATED"/>
    <property type="match status" value="1"/>
</dbReference>
<dbReference type="InterPro" id="IPR038578">
    <property type="entry name" value="GT29-like_sf"/>
</dbReference>
<dbReference type="GeneID" id="581087"/>
<dbReference type="KEGG" id="spu:581087"/>
<accession>A0A7M7RDA3</accession>
<dbReference type="Pfam" id="PF00777">
    <property type="entry name" value="Glyco_transf_29"/>
    <property type="match status" value="1"/>
</dbReference>
<keyword evidence="14" id="KW-1185">Reference proteome</keyword>
<reference evidence="13" key="2">
    <citation type="submission" date="2021-01" db="UniProtKB">
        <authorList>
            <consortium name="EnsemblMetazoa"/>
        </authorList>
    </citation>
    <scope>IDENTIFICATION</scope>
</reference>
<dbReference type="Proteomes" id="UP000007110">
    <property type="component" value="Unassembled WGS sequence"/>
</dbReference>
<evidence type="ECO:0000313" key="14">
    <source>
        <dbReference type="Proteomes" id="UP000007110"/>
    </source>
</evidence>
<evidence type="ECO:0000256" key="6">
    <source>
        <dbReference type="ARBA" id="ARBA00022968"/>
    </source>
</evidence>
<keyword evidence="3" id="KW-0328">Glycosyltransferase</keyword>
<evidence type="ECO:0000256" key="9">
    <source>
        <dbReference type="ARBA" id="ARBA00023136"/>
    </source>
</evidence>
<keyword evidence="4" id="KW-0808">Transferase</keyword>
<dbReference type="AlphaFoldDB" id="A0A7M7RDA3"/>
<organism evidence="13 14">
    <name type="scientific">Strongylocentrotus purpuratus</name>
    <name type="common">Purple sea urchin</name>
    <dbReference type="NCBI Taxonomy" id="7668"/>
    <lineage>
        <taxon>Eukaryota</taxon>
        <taxon>Metazoa</taxon>
        <taxon>Echinodermata</taxon>
        <taxon>Eleutherozoa</taxon>
        <taxon>Echinozoa</taxon>
        <taxon>Echinoidea</taxon>
        <taxon>Euechinoidea</taxon>
        <taxon>Echinacea</taxon>
        <taxon>Camarodonta</taxon>
        <taxon>Echinidea</taxon>
        <taxon>Strongylocentrotidae</taxon>
        <taxon>Strongylocentrotus</taxon>
    </lineage>
</organism>
<evidence type="ECO:0000256" key="5">
    <source>
        <dbReference type="ARBA" id="ARBA00022692"/>
    </source>
</evidence>
<dbReference type="OrthoDB" id="10264956at2759"/>
<keyword evidence="8" id="KW-0333">Golgi apparatus</keyword>
<keyword evidence="5 12" id="KW-0812">Transmembrane</keyword>
<feature type="region of interest" description="Disordered" evidence="11">
    <location>
        <begin position="482"/>
        <end position="517"/>
    </location>
</feature>
<dbReference type="Gene3D" id="3.90.1480.20">
    <property type="entry name" value="Glycosyl transferase family 29"/>
    <property type="match status" value="1"/>
</dbReference>
<keyword evidence="10" id="KW-0325">Glycoprotein</keyword>
<evidence type="ECO:0000256" key="3">
    <source>
        <dbReference type="ARBA" id="ARBA00022676"/>
    </source>
</evidence>
<feature type="compositionally biased region" description="Basic residues" evidence="11">
    <location>
        <begin position="495"/>
        <end position="514"/>
    </location>
</feature>
<keyword evidence="9 12" id="KW-0472">Membrane</keyword>
<evidence type="ECO:0000256" key="12">
    <source>
        <dbReference type="SAM" id="Phobius"/>
    </source>
</evidence>
<protein>
    <submittedName>
        <fullName evidence="13">Uncharacterized protein</fullName>
    </submittedName>
</protein>
<reference evidence="14" key="1">
    <citation type="submission" date="2015-02" db="EMBL/GenBank/DDBJ databases">
        <title>Genome sequencing for Strongylocentrotus purpuratus.</title>
        <authorList>
            <person name="Murali S."/>
            <person name="Liu Y."/>
            <person name="Vee V."/>
            <person name="English A."/>
            <person name="Wang M."/>
            <person name="Skinner E."/>
            <person name="Han Y."/>
            <person name="Muzny D.M."/>
            <person name="Worley K.C."/>
            <person name="Gibbs R.A."/>
        </authorList>
    </citation>
    <scope>NUCLEOTIDE SEQUENCE</scope>
</reference>
<evidence type="ECO:0000256" key="10">
    <source>
        <dbReference type="ARBA" id="ARBA00023180"/>
    </source>
</evidence>
<evidence type="ECO:0000256" key="11">
    <source>
        <dbReference type="SAM" id="MobiDB-lite"/>
    </source>
</evidence>